<evidence type="ECO:0000313" key="3">
    <source>
        <dbReference type="Proteomes" id="UP000008065"/>
    </source>
</evidence>
<name>F8MJU3_NEUT8</name>
<keyword evidence="3" id="KW-1185">Reference proteome</keyword>
<dbReference type="VEuPathDB" id="FungiDB:NEUTE1DRAFT_101003"/>
<accession>F8MJU3</accession>
<dbReference type="HOGENOM" id="CLU_2483913_0_0_1"/>
<reference evidence="3" key="1">
    <citation type="journal article" date="2011" name="Genetics">
        <title>Massive changes in genome architecture accompany the transition to self-fertility in the filamentous fungus Neurospora tetrasperma.</title>
        <authorList>
            <person name="Ellison C.E."/>
            <person name="Stajich J.E."/>
            <person name="Jacobson D.J."/>
            <person name="Natvig D.O."/>
            <person name="Lapidus A."/>
            <person name="Foster B."/>
            <person name="Aerts A."/>
            <person name="Riley R."/>
            <person name="Lindquist E.A."/>
            <person name="Grigoriev I.V."/>
            <person name="Taylor J.W."/>
        </authorList>
    </citation>
    <scope>NUCLEOTIDE SEQUENCE [LARGE SCALE GENOMIC DNA]</scope>
    <source>
        <strain evidence="3">FGSC 2508 / P0657</strain>
    </source>
</reference>
<dbReference type="EMBL" id="GL891304">
    <property type="protein sequence ID" value="EGO58130.1"/>
    <property type="molecule type" value="Genomic_DNA"/>
</dbReference>
<protein>
    <submittedName>
        <fullName evidence="2">Uncharacterized protein</fullName>
    </submittedName>
</protein>
<feature type="region of interest" description="Disordered" evidence="1">
    <location>
        <begin position="54"/>
        <end position="87"/>
    </location>
</feature>
<dbReference type="Proteomes" id="UP000008065">
    <property type="component" value="Unassembled WGS sequence"/>
</dbReference>
<evidence type="ECO:0000256" key="1">
    <source>
        <dbReference type="SAM" id="MobiDB-lite"/>
    </source>
</evidence>
<dbReference type="RefSeq" id="XP_009851191.1">
    <property type="nucleotide sequence ID" value="XM_009852889.1"/>
</dbReference>
<sequence>MEILLLSQIASFMGEVSTYSDDVPLLGRPLSIVDEFQVNRVGWSARLRCERMEAGDGGGEIQNPISDKDSPNLKTTPAAPLPLSPSR</sequence>
<evidence type="ECO:0000313" key="2">
    <source>
        <dbReference type="EMBL" id="EGO58130.1"/>
    </source>
</evidence>
<dbReference type="KEGG" id="nte:NEUTE1DRAFT101003"/>
<gene>
    <name evidence="2" type="ORF">NEUTE1DRAFT_101003</name>
</gene>
<proteinExistence type="predicted"/>
<organism evidence="2 3">
    <name type="scientific">Neurospora tetrasperma (strain FGSC 2508 / ATCC MYA-4615 / P0657)</name>
    <dbReference type="NCBI Taxonomy" id="510951"/>
    <lineage>
        <taxon>Eukaryota</taxon>
        <taxon>Fungi</taxon>
        <taxon>Dikarya</taxon>
        <taxon>Ascomycota</taxon>
        <taxon>Pezizomycotina</taxon>
        <taxon>Sordariomycetes</taxon>
        <taxon>Sordariomycetidae</taxon>
        <taxon>Sordariales</taxon>
        <taxon>Sordariaceae</taxon>
        <taxon>Neurospora</taxon>
    </lineage>
</organism>
<dbReference type="AlphaFoldDB" id="F8MJU3"/>
<dbReference type="GeneID" id="20821717"/>